<evidence type="ECO:0000256" key="1">
    <source>
        <dbReference type="SAM" id="Phobius"/>
    </source>
</evidence>
<dbReference type="Proteomes" id="UP000009286">
    <property type="component" value="Chromosome"/>
</dbReference>
<gene>
    <name evidence="2" type="ordered locus">MICA_246</name>
</gene>
<reference evidence="2 3" key="1">
    <citation type="journal article" date="2011" name="BMC Genomics">
        <title>Genomic insights into an obligate epibiotic bacterial predator: Micavibrio aeruginosavorus ARL-13.</title>
        <authorList>
            <person name="Wang Z."/>
            <person name="Kadouri D."/>
            <person name="Wu M."/>
        </authorList>
    </citation>
    <scope>NUCLEOTIDE SEQUENCE [LARGE SCALE GENOMIC DNA]</scope>
    <source>
        <strain evidence="2 3">ARL-13</strain>
    </source>
</reference>
<evidence type="ECO:0000313" key="3">
    <source>
        <dbReference type="Proteomes" id="UP000009286"/>
    </source>
</evidence>
<keyword evidence="1" id="KW-1133">Transmembrane helix</keyword>
<evidence type="ECO:0000313" key="2">
    <source>
        <dbReference type="EMBL" id="AEP08592.1"/>
    </source>
</evidence>
<keyword evidence="1" id="KW-0812">Transmembrane</keyword>
<organism evidence="2 3">
    <name type="scientific">Micavibrio aeruginosavorus (strain ARL-13)</name>
    <dbReference type="NCBI Taxonomy" id="856793"/>
    <lineage>
        <taxon>Bacteria</taxon>
        <taxon>Pseudomonadati</taxon>
        <taxon>Bdellovibrionota</taxon>
        <taxon>Bdellovibrionia</taxon>
        <taxon>Bdellovibrionales</taxon>
        <taxon>Pseudobdellovibrionaceae</taxon>
        <taxon>Micavibrio</taxon>
    </lineage>
</organism>
<dbReference type="EMBL" id="CP002382">
    <property type="protein sequence ID" value="AEP08592.1"/>
    <property type="molecule type" value="Genomic_DNA"/>
</dbReference>
<dbReference type="RefSeq" id="WP_014101815.1">
    <property type="nucleotide sequence ID" value="NC_016026.1"/>
</dbReference>
<keyword evidence="3" id="KW-1185">Reference proteome</keyword>
<dbReference type="KEGG" id="mai:MICA_246"/>
<protein>
    <submittedName>
        <fullName evidence="2">Uncharacterized protein</fullName>
    </submittedName>
</protein>
<feature type="transmembrane region" description="Helical" evidence="1">
    <location>
        <begin position="15"/>
        <end position="34"/>
    </location>
</feature>
<sequence>MPLSDMHKKKMTKNLTILAAIMGWVAVIWIITMIKIKAGMQ</sequence>
<keyword evidence="1" id="KW-0472">Membrane</keyword>
<accession>G2KQ50</accession>
<proteinExistence type="predicted"/>
<name>G2KQ50_MICAA</name>
<dbReference type="AlphaFoldDB" id="G2KQ50"/>
<dbReference type="HOGENOM" id="CLU_3272720_0_0_5"/>
<dbReference type="STRING" id="856793.MICA_246"/>